<proteinExistence type="predicted"/>
<evidence type="ECO:0000256" key="1">
    <source>
        <dbReference type="ARBA" id="ARBA00022676"/>
    </source>
</evidence>
<dbReference type="RefSeq" id="WP_111316040.1">
    <property type="nucleotide sequence ID" value="NZ_QEPW01000025.1"/>
</dbReference>
<protein>
    <submittedName>
        <fullName evidence="4">Glycosyltransferase</fullName>
    </submittedName>
</protein>
<accession>A0A369Z237</accession>
<keyword evidence="2 4" id="KW-0808">Transferase</keyword>
<evidence type="ECO:0000313" key="4">
    <source>
        <dbReference type="EMBL" id="RDE88717.1"/>
    </source>
</evidence>
<dbReference type="SUPFAM" id="SSF53448">
    <property type="entry name" value="Nucleotide-diphospho-sugar transferases"/>
    <property type="match status" value="1"/>
</dbReference>
<dbReference type="CDD" id="cd00761">
    <property type="entry name" value="Glyco_tranf_GTA_type"/>
    <property type="match status" value="1"/>
</dbReference>
<feature type="domain" description="Glycosyltransferase 2-like" evidence="3">
    <location>
        <begin position="223"/>
        <end position="351"/>
    </location>
</feature>
<dbReference type="GO" id="GO:0016758">
    <property type="term" value="F:hexosyltransferase activity"/>
    <property type="evidence" value="ECO:0007669"/>
    <property type="project" value="UniProtKB-ARBA"/>
</dbReference>
<name>A0A369Z237_HAEPA</name>
<comment type="caution">
    <text evidence="4">The sequence shown here is derived from an EMBL/GenBank/DDBJ whole genome shotgun (WGS) entry which is preliminary data.</text>
</comment>
<dbReference type="AlphaFoldDB" id="A0A369Z237"/>
<dbReference type="Pfam" id="PF00535">
    <property type="entry name" value="Glycos_transf_2"/>
    <property type="match status" value="1"/>
</dbReference>
<dbReference type="PANTHER" id="PTHR22916">
    <property type="entry name" value="GLYCOSYLTRANSFERASE"/>
    <property type="match status" value="1"/>
</dbReference>
<sequence length="513" mass="59530">MEKLTCYVIYASEKIERLSHFLQCTSDSHVVPIPAVTKEQVSLLGHSSALFNLNKAEELLNRTPKNKEIAHTLSHIQCWKAIAENEQLQDDDFALIAESEIQPVENFIQHTIHYANKYSSYGIIKLQHDGESRSGERLFQIGDEPYALIYGDINQYNYGCSLYLIRKNIAKKLTALLSETKPYWLADQFTAFHEPQNIAQARYLLGENPAHKKQGKVENPLFSIIVPIYNVERYLEQCIESVLAQDYQNYELILVDDGSPDNSIDICTKYAKQYSNIVFIHKINGGLSDARNAGIKLARGEYLMFLDSDDYWEGTTILSDLEKIITENNPDVIFNYLKSVYPDKIVNHYINRDKLIGSFPEDFQDLYQNGIYLGFAWTKIIKKEIILKNNLLFIKGRNFEDIPWSFSLVNHIKDYAIYQNCFYMYRRERKGSISSVVTAKNQISLFQNLSDVITEIENMKLNNELLPGLKKYVDDIYGYVMKCYNLLSEDEKIDFLSLKLKYEKELNDLWQEL</sequence>
<gene>
    <name evidence="4" type="ORF">DPV87_09895</name>
</gene>
<dbReference type="InterPro" id="IPR029044">
    <property type="entry name" value="Nucleotide-diphossugar_trans"/>
</dbReference>
<dbReference type="PANTHER" id="PTHR22916:SF51">
    <property type="entry name" value="GLYCOSYLTRANSFERASE EPSH-RELATED"/>
    <property type="match status" value="1"/>
</dbReference>
<evidence type="ECO:0000259" key="3">
    <source>
        <dbReference type="Pfam" id="PF00535"/>
    </source>
</evidence>
<evidence type="ECO:0000256" key="2">
    <source>
        <dbReference type="ARBA" id="ARBA00022679"/>
    </source>
</evidence>
<dbReference type="EMBL" id="QEPW01000025">
    <property type="protein sequence ID" value="RDE88717.1"/>
    <property type="molecule type" value="Genomic_DNA"/>
</dbReference>
<evidence type="ECO:0000313" key="5">
    <source>
        <dbReference type="Proteomes" id="UP000253910"/>
    </source>
</evidence>
<reference evidence="4 5" key="1">
    <citation type="submission" date="2018-05" db="EMBL/GenBank/DDBJ databases">
        <title>Draft Genome Sequences for a Diverse set of 7 Haemophilus Species.</title>
        <authorList>
            <person name="Nichols M."/>
            <person name="Topaz N."/>
            <person name="Wang X."/>
            <person name="Wang X."/>
            <person name="Boxrud D."/>
        </authorList>
    </citation>
    <scope>NUCLEOTIDE SEQUENCE [LARGE SCALE GENOMIC DNA]</scope>
    <source>
        <strain evidence="4 5">C2008001710</strain>
    </source>
</reference>
<dbReference type="Gene3D" id="3.90.550.10">
    <property type="entry name" value="Spore Coat Polysaccharide Biosynthesis Protein SpsA, Chain A"/>
    <property type="match status" value="1"/>
</dbReference>
<organism evidence="4 5">
    <name type="scientific">Haemophilus parainfluenzae</name>
    <dbReference type="NCBI Taxonomy" id="729"/>
    <lineage>
        <taxon>Bacteria</taxon>
        <taxon>Pseudomonadati</taxon>
        <taxon>Pseudomonadota</taxon>
        <taxon>Gammaproteobacteria</taxon>
        <taxon>Pasteurellales</taxon>
        <taxon>Pasteurellaceae</taxon>
        <taxon>Haemophilus</taxon>
    </lineage>
</organism>
<dbReference type="InterPro" id="IPR001173">
    <property type="entry name" value="Glyco_trans_2-like"/>
</dbReference>
<keyword evidence="1" id="KW-0328">Glycosyltransferase</keyword>
<dbReference type="Proteomes" id="UP000253910">
    <property type="component" value="Unassembled WGS sequence"/>
</dbReference>